<dbReference type="EMBL" id="NMVO01000019">
    <property type="protein sequence ID" value="OYO07901.1"/>
    <property type="molecule type" value="Genomic_DNA"/>
</dbReference>
<evidence type="ECO:0000256" key="2">
    <source>
        <dbReference type="ARBA" id="ARBA00022516"/>
    </source>
</evidence>
<keyword evidence="4" id="KW-0808">Transferase</keyword>
<evidence type="ECO:0000313" key="15">
    <source>
        <dbReference type="EMBL" id="OYO07901.1"/>
    </source>
</evidence>
<evidence type="ECO:0000259" key="14">
    <source>
        <dbReference type="SMART" id="SM00650"/>
    </source>
</evidence>
<sequence length="449" mass="48614">MGHTRLFLQHSLANYKTVGAVHPTSARAARAMAAELIRRDGAPTRVLEIGPGVGPITAQIVKAMGPEDTLTCVELMPEYAEVLRRRFADEPDFRRVAGRSEVITGDVRELAEDAEFDVVIASVPFNTLGEETTRGIFEVIRRVLRPGGTCTYIEYAWLRGFRQAFDRFTGRGGGHSDFLDDLLDRHRFRTDLVFGNIPPAWAHHLRFTDAPDAEAEEVGPARVPTSVPLTRRMHIDRDGVGIATGAAVATGLVGLAGRGAQSRLARGAWLLPAGLGLAGAAFFRDPVREVPADPEAIVSSVDGKVLSVERLDSDEHLGPGPWLRIATFLSIFSVHINRSPVAGRVVEVIDRNEGGYAAAMKPAAEHNVAKTVVLQTTRGRVGVTQRTGMVARRIVVRHGAGSVLAKGERYGLIRFGSRTDVYLPADRAEAVVSNGAVVHGGKTIIARWR</sequence>
<dbReference type="RefSeq" id="WP_094407256.1">
    <property type="nucleotide sequence ID" value="NZ_NMVO01000019.1"/>
</dbReference>
<keyword evidence="12" id="KW-1208">Phospholipid metabolism</keyword>
<dbReference type="Proteomes" id="UP000215896">
    <property type="component" value="Unassembled WGS sequence"/>
</dbReference>
<dbReference type="CDD" id="cd02440">
    <property type="entry name" value="AdoMet_MTases"/>
    <property type="match status" value="1"/>
</dbReference>
<keyword evidence="5" id="KW-0949">S-adenosyl-L-methionine</keyword>
<keyword evidence="11" id="KW-0456">Lyase</keyword>
<evidence type="ECO:0000256" key="9">
    <source>
        <dbReference type="ARBA" id="ARBA00023145"/>
    </source>
</evidence>
<dbReference type="InterPro" id="IPR033175">
    <property type="entry name" value="PSD-A"/>
</dbReference>
<dbReference type="GO" id="GO:0000179">
    <property type="term" value="F:rRNA (adenine-N6,N6-)-dimethyltransferase activity"/>
    <property type="evidence" value="ECO:0007669"/>
    <property type="project" value="InterPro"/>
</dbReference>
<keyword evidence="8" id="KW-0472">Membrane</keyword>
<proteinExistence type="predicted"/>
<evidence type="ECO:0000256" key="3">
    <source>
        <dbReference type="ARBA" id="ARBA00022603"/>
    </source>
</evidence>
<keyword evidence="13" id="KW-0670">Pyruvate</keyword>
<dbReference type="Pfam" id="PF02666">
    <property type="entry name" value="PS_Dcarbxylase"/>
    <property type="match status" value="1"/>
</dbReference>
<dbReference type="InterPro" id="IPR029063">
    <property type="entry name" value="SAM-dependent_MTases_sf"/>
</dbReference>
<keyword evidence="2" id="KW-0444">Lipid biosynthesis</keyword>
<evidence type="ECO:0000256" key="12">
    <source>
        <dbReference type="ARBA" id="ARBA00023264"/>
    </source>
</evidence>
<evidence type="ECO:0000256" key="7">
    <source>
        <dbReference type="ARBA" id="ARBA00023098"/>
    </source>
</evidence>
<dbReference type="InterPro" id="IPR041698">
    <property type="entry name" value="Methyltransf_25"/>
</dbReference>
<evidence type="ECO:0000256" key="4">
    <source>
        <dbReference type="ARBA" id="ARBA00022679"/>
    </source>
</evidence>
<dbReference type="InterPro" id="IPR020598">
    <property type="entry name" value="rRNA_Ade_methylase_Trfase_N"/>
</dbReference>
<dbReference type="Gene3D" id="3.40.50.150">
    <property type="entry name" value="Vaccinia Virus protein VP39"/>
    <property type="match status" value="1"/>
</dbReference>
<organism evidence="15 16">
    <name type="scientific">Enemella evansiae</name>
    <dbReference type="NCBI Taxonomy" id="2016499"/>
    <lineage>
        <taxon>Bacteria</taxon>
        <taxon>Bacillati</taxon>
        <taxon>Actinomycetota</taxon>
        <taxon>Actinomycetes</taxon>
        <taxon>Propionibacteriales</taxon>
        <taxon>Propionibacteriaceae</taxon>
        <taxon>Enemella</taxon>
    </lineage>
</organism>
<evidence type="ECO:0000256" key="5">
    <source>
        <dbReference type="ARBA" id="ARBA00022691"/>
    </source>
</evidence>
<evidence type="ECO:0000256" key="1">
    <source>
        <dbReference type="ARBA" id="ARBA00022475"/>
    </source>
</evidence>
<keyword evidence="10" id="KW-0594">Phospholipid biosynthesis</keyword>
<keyword evidence="1" id="KW-1003">Cell membrane</keyword>
<dbReference type="Pfam" id="PF13649">
    <property type="entry name" value="Methyltransf_25"/>
    <property type="match status" value="1"/>
</dbReference>
<dbReference type="SMART" id="SM00650">
    <property type="entry name" value="rADc"/>
    <property type="match status" value="1"/>
</dbReference>
<feature type="domain" description="Ribosomal RNA adenine methylase transferase N-terminal" evidence="14">
    <location>
        <begin position="28"/>
        <end position="172"/>
    </location>
</feature>
<dbReference type="PANTHER" id="PTHR35809">
    <property type="entry name" value="ARCHAETIDYLSERINE DECARBOXYLASE PROENZYME-RELATED"/>
    <property type="match status" value="1"/>
</dbReference>
<evidence type="ECO:0000313" key="16">
    <source>
        <dbReference type="Proteomes" id="UP000215896"/>
    </source>
</evidence>
<evidence type="ECO:0000256" key="13">
    <source>
        <dbReference type="ARBA" id="ARBA00023317"/>
    </source>
</evidence>
<protein>
    <submittedName>
        <fullName evidence="15">Phosphatidylserine decarboxylase family protein</fullName>
    </submittedName>
</protein>
<keyword evidence="16" id="KW-1185">Reference proteome</keyword>
<accession>A0A255FX80</accession>
<dbReference type="GO" id="GO:0008654">
    <property type="term" value="P:phospholipid biosynthetic process"/>
    <property type="evidence" value="ECO:0007669"/>
    <property type="project" value="UniProtKB-KW"/>
</dbReference>
<keyword evidence="7" id="KW-0443">Lipid metabolism</keyword>
<evidence type="ECO:0000256" key="6">
    <source>
        <dbReference type="ARBA" id="ARBA00022793"/>
    </source>
</evidence>
<keyword evidence="6" id="KW-0210">Decarboxylase</keyword>
<dbReference type="AlphaFoldDB" id="A0A255FX80"/>
<keyword evidence="9" id="KW-0865">Zymogen</keyword>
<evidence type="ECO:0000256" key="8">
    <source>
        <dbReference type="ARBA" id="ARBA00023136"/>
    </source>
</evidence>
<dbReference type="OrthoDB" id="9790893at2"/>
<evidence type="ECO:0000256" key="11">
    <source>
        <dbReference type="ARBA" id="ARBA00023239"/>
    </source>
</evidence>
<gene>
    <name evidence="15" type="ORF">CGZ94_20775</name>
</gene>
<dbReference type="GO" id="GO:0004609">
    <property type="term" value="F:phosphatidylserine decarboxylase activity"/>
    <property type="evidence" value="ECO:0007669"/>
    <property type="project" value="InterPro"/>
</dbReference>
<comment type="caution">
    <text evidence="15">The sequence shown here is derived from an EMBL/GenBank/DDBJ whole genome shotgun (WGS) entry which is preliminary data.</text>
</comment>
<dbReference type="InterPro" id="IPR003817">
    <property type="entry name" value="PS_Dcarbxylase"/>
</dbReference>
<keyword evidence="3" id="KW-0489">Methyltransferase</keyword>
<reference evidence="15 16" key="1">
    <citation type="submission" date="2017-07" db="EMBL/GenBank/DDBJ databases">
        <title>Draft whole genome sequences of clinical Proprionibacteriaceae strains.</title>
        <authorList>
            <person name="Bernier A.-M."/>
            <person name="Bernard K."/>
            <person name="Domingo M.-C."/>
        </authorList>
    </citation>
    <scope>NUCLEOTIDE SEQUENCE [LARGE SCALE GENOMIC DNA]</scope>
    <source>
        <strain evidence="15 16">NML 030167</strain>
    </source>
</reference>
<evidence type="ECO:0000256" key="10">
    <source>
        <dbReference type="ARBA" id="ARBA00023209"/>
    </source>
</evidence>
<dbReference type="PANTHER" id="PTHR35809:SF1">
    <property type="entry name" value="ARCHAETIDYLSERINE DECARBOXYLASE PROENZYME-RELATED"/>
    <property type="match status" value="1"/>
</dbReference>
<dbReference type="SUPFAM" id="SSF53335">
    <property type="entry name" value="S-adenosyl-L-methionine-dependent methyltransferases"/>
    <property type="match status" value="1"/>
</dbReference>
<name>A0A255FX80_9ACTN</name>